<dbReference type="PANTHER" id="PTHR23502">
    <property type="entry name" value="MAJOR FACILITATOR SUPERFAMILY"/>
    <property type="match status" value="1"/>
</dbReference>
<evidence type="ECO:0000256" key="6">
    <source>
        <dbReference type="ARBA" id="ARBA00023136"/>
    </source>
</evidence>
<dbReference type="Gene3D" id="1.20.1250.20">
    <property type="entry name" value="MFS general substrate transporter like domains"/>
    <property type="match status" value="1"/>
</dbReference>
<evidence type="ECO:0000256" key="3">
    <source>
        <dbReference type="ARBA" id="ARBA00022475"/>
    </source>
</evidence>
<dbReference type="GO" id="GO:0005886">
    <property type="term" value="C:plasma membrane"/>
    <property type="evidence" value="ECO:0007669"/>
    <property type="project" value="UniProtKB-SubCell"/>
</dbReference>
<evidence type="ECO:0000256" key="4">
    <source>
        <dbReference type="ARBA" id="ARBA00022692"/>
    </source>
</evidence>
<feature type="transmembrane region" description="Helical" evidence="8">
    <location>
        <begin position="624"/>
        <end position="642"/>
    </location>
</feature>
<dbReference type="SUPFAM" id="SSF103473">
    <property type="entry name" value="MFS general substrate transporter"/>
    <property type="match status" value="1"/>
</dbReference>
<proteinExistence type="predicted"/>
<comment type="subcellular location">
    <subcellularLocation>
        <location evidence="1">Cell membrane</location>
        <topology evidence="1">Multi-pass membrane protein</topology>
    </subcellularLocation>
</comment>
<dbReference type="InterPro" id="IPR036259">
    <property type="entry name" value="MFS_trans_sf"/>
</dbReference>
<dbReference type="Proteomes" id="UP001175261">
    <property type="component" value="Unassembled WGS sequence"/>
</dbReference>
<dbReference type="AlphaFoldDB" id="A0AA39GHG8"/>
<evidence type="ECO:0000313" key="9">
    <source>
        <dbReference type="EMBL" id="KAK0387261.1"/>
    </source>
</evidence>
<gene>
    <name evidence="9" type="ORF">NLU13_5574</name>
</gene>
<keyword evidence="4 8" id="KW-0812">Transmembrane</keyword>
<reference evidence="9" key="1">
    <citation type="submission" date="2022-10" db="EMBL/GenBank/DDBJ databases">
        <title>Determination and structural analysis of whole genome sequence of Sarocladium strictum F4-1.</title>
        <authorList>
            <person name="Hu L."/>
            <person name="Jiang Y."/>
        </authorList>
    </citation>
    <scope>NUCLEOTIDE SEQUENCE</scope>
    <source>
        <strain evidence="9">F4-1</strain>
    </source>
</reference>
<protein>
    <recommendedName>
        <fullName evidence="11">Polyamine transport protein</fullName>
    </recommendedName>
</protein>
<evidence type="ECO:0000313" key="10">
    <source>
        <dbReference type="Proteomes" id="UP001175261"/>
    </source>
</evidence>
<evidence type="ECO:0000256" key="5">
    <source>
        <dbReference type="ARBA" id="ARBA00022989"/>
    </source>
</evidence>
<sequence>MLDYTKATKWLRDLLHYSDGYTSRSTNLPSHNSHERTSSTDNNNSMVKLGSDNRHRSSTGKSHHPSLPDSKVDRFKFKRAVSDLERLLNEAVTLAAGATDVSETRHPQPFKEPSISLHSHCHSSSPVGTSTSSGATVLPSVRDDAEIPNRLPMEHASTSPGRVGRPRSDEKVKDYSYKRENLPRKSSSPVDISVTRRIAFKIPHRESSRIMTNKVIPHESALPTLRLIEAKKLPIDVSEIKKVIKDSEDIVDFQDYFSHHGDLTSSAQRASPSNQPTARVYEGHQMDIDDPPQPMHGEHGVSLRHRSHISLPETRGFIAMPLLFPQAISVSSQRLENTGSWRAMLIASRALMGASLGFASMNFHSTLTDLFGASLMSTNPHQEVADVCDARRHGGGMGVWLGLWTWCWIGSLGVGFLIGAILIDHYPPVWGFYVSVMMVATVLFLNVICPEVRRSAYRRSIAEVRSGEEVSRRIARGEIMMHRIKTGPKWWGEEVYHGILLCGEMLRQPGFFLVAVYSGWIYAQVVLLILLLGSLASNLYRFYATGVGLLVACLSLGALLAVPFQKANLFSRSRQAQLDTNRATLENKVAWTSHLVRRLIFTTILPISGVCYACLSYGPPLSIAAPTIFATLVGFLSCLAISECNGLMMETFDTSDLSPGMTGRSKGSENRHTRRTNYSSFPRVTAGFAVIHTFAFVLAAGATALAGGVTRRLGQQVASGVVAGILFLLTIALSLGLARFKEVQIVPNSKAQDMDRLSEVRRESTMRRASMPDDPQAAMEEENAWRPVMIGNPISKMRRMNIFELGALTRWQEIRKKNKLIDEGAHLNRAALGDGLDALDDQFADLRSGAQGLLRIGSTKSRGSRRLHRSDHASDPSHQSLEMDDLSCRSGENGITILGQIAEQGLVNDQVVTGDKEEDKRAVRRRSIAKGKNPADGT</sequence>
<dbReference type="PANTHER" id="PTHR23502:SF186">
    <property type="entry name" value="MAJOR FACILITATOR SUPERFAMILY (MFS) PROFILE DOMAIN-CONTAINING PROTEIN"/>
    <property type="match status" value="1"/>
</dbReference>
<comment type="caution">
    <text evidence="9">The sequence shown here is derived from an EMBL/GenBank/DDBJ whole genome shotgun (WGS) entry which is preliminary data.</text>
</comment>
<name>A0AA39GHG8_SARSR</name>
<feature type="region of interest" description="Disordered" evidence="7">
    <location>
        <begin position="99"/>
        <end position="171"/>
    </location>
</feature>
<feature type="compositionally biased region" description="Polar residues" evidence="7">
    <location>
        <begin position="21"/>
        <end position="31"/>
    </location>
</feature>
<feature type="region of interest" description="Disordered" evidence="7">
    <location>
        <begin position="855"/>
        <end position="886"/>
    </location>
</feature>
<feature type="transmembrane region" description="Helical" evidence="8">
    <location>
        <begin position="511"/>
        <end position="536"/>
    </location>
</feature>
<keyword evidence="5 8" id="KW-1133">Transmembrane helix</keyword>
<evidence type="ECO:0000256" key="8">
    <source>
        <dbReference type="SAM" id="Phobius"/>
    </source>
</evidence>
<dbReference type="EMBL" id="JAPDFR010000004">
    <property type="protein sequence ID" value="KAK0387261.1"/>
    <property type="molecule type" value="Genomic_DNA"/>
</dbReference>
<keyword evidence="2" id="KW-0813">Transport</keyword>
<evidence type="ECO:0008006" key="11">
    <source>
        <dbReference type="Google" id="ProtNLM"/>
    </source>
</evidence>
<feature type="transmembrane region" description="Helical" evidence="8">
    <location>
        <begin position="599"/>
        <end position="618"/>
    </location>
</feature>
<keyword evidence="10" id="KW-1185">Reference proteome</keyword>
<feature type="region of interest" description="Disordered" evidence="7">
    <location>
        <begin position="912"/>
        <end position="938"/>
    </location>
</feature>
<dbReference type="GO" id="GO:0022857">
    <property type="term" value="F:transmembrane transporter activity"/>
    <property type="evidence" value="ECO:0007669"/>
    <property type="project" value="TreeGrafter"/>
</dbReference>
<feature type="region of interest" description="Disordered" evidence="7">
    <location>
        <begin position="756"/>
        <end position="779"/>
    </location>
</feature>
<evidence type="ECO:0000256" key="1">
    <source>
        <dbReference type="ARBA" id="ARBA00004651"/>
    </source>
</evidence>
<accession>A0AA39GHG8</accession>
<evidence type="ECO:0000256" key="7">
    <source>
        <dbReference type="SAM" id="MobiDB-lite"/>
    </source>
</evidence>
<feature type="transmembrane region" description="Helical" evidence="8">
    <location>
        <begin position="429"/>
        <end position="449"/>
    </location>
</feature>
<feature type="transmembrane region" description="Helical" evidence="8">
    <location>
        <begin position="717"/>
        <end position="740"/>
    </location>
</feature>
<organism evidence="9 10">
    <name type="scientific">Sarocladium strictum</name>
    <name type="common">Black bundle disease fungus</name>
    <name type="synonym">Acremonium strictum</name>
    <dbReference type="NCBI Taxonomy" id="5046"/>
    <lineage>
        <taxon>Eukaryota</taxon>
        <taxon>Fungi</taxon>
        <taxon>Dikarya</taxon>
        <taxon>Ascomycota</taxon>
        <taxon>Pezizomycotina</taxon>
        <taxon>Sordariomycetes</taxon>
        <taxon>Hypocreomycetidae</taxon>
        <taxon>Hypocreales</taxon>
        <taxon>Sarocladiaceae</taxon>
        <taxon>Sarocladium</taxon>
    </lineage>
</organism>
<feature type="region of interest" description="Disordered" evidence="7">
    <location>
        <begin position="21"/>
        <end position="71"/>
    </location>
</feature>
<keyword evidence="3" id="KW-1003">Cell membrane</keyword>
<feature type="compositionally biased region" description="Basic and acidic residues" evidence="7">
    <location>
        <begin position="756"/>
        <end position="766"/>
    </location>
</feature>
<evidence type="ECO:0000256" key="2">
    <source>
        <dbReference type="ARBA" id="ARBA00022448"/>
    </source>
</evidence>
<keyword evidence="6 8" id="KW-0472">Membrane</keyword>
<feature type="transmembrane region" description="Helical" evidence="8">
    <location>
        <begin position="684"/>
        <end position="705"/>
    </location>
</feature>
<feature type="transmembrane region" description="Helical" evidence="8">
    <location>
        <begin position="401"/>
        <end position="423"/>
    </location>
</feature>
<feature type="transmembrane region" description="Helical" evidence="8">
    <location>
        <begin position="542"/>
        <end position="564"/>
    </location>
</feature>
<feature type="compositionally biased region" description="Low complexity" evidence="7">
    <location>
        <begin position="114"/>
        <end position="137"/>
    </location>
</feature>